<evidence type="ECO:0000313" key="10">
    <source>
        <dbReference type="EMBL" id="TBN57731.1"/>
    </source>
</evidence>
<comment type="similarity">
    <text evidence="1 5">Belongs to the metallo-dependent hydrolases superfamily. NagA family.</text>
</comment>
<keyword evidence="3 5" id="KW-0378">Hydrolase</keyword>
<dbReference type="AlphaFoldDB" id="A0A4Q9GSS9"/>
<dbReference type="PIRSF" id="PIRSF038994">
    <property type="entry name" value="NagA"/>
    <property type="match status" value="1"/>
</dbReference>
<keyword evidence="4 5" id="KW-0119">Carbohydrate metabolism</keyword>
<feature type="binding site" evidence="7">
    <location>
        <position position="229"/>
    </location>
    <ligand>
        <name>substrate</name>
    </ligand>
</feature>
<proteinExistence type="inferred from homology"/>
<evidence type="ECO:0000256" key="3">
    <source>
        <dbReference type="ARBA" id="ARBA00022801"/>
    </source>
</evidence>
<feature type="binding site" evidence="7">
    <location>
        <begin position="221"/>
        <end position="222"/>
    </location>
    <ligand>
        <name>substrate</name>
    </ligand>
</feature>
<feature type="active site" description="Proton donor/acceptor" evidence="6">
    <location>
        <position position="275"/>
    </location>
</feature>
<dbReference type="GO" id="GO:0006046">
    <property type="term" value="P:N-acetylglucosamine catabolic process"/>
    <property type="evidence" value="ECO:0007669"/>
    <property type="project" value="TreeGrafter"/>
</dbReference>
<evidence type="ECO:0000259" key="9">
    <source>
        <dbReference type="Pfam" id="PF01979"/>
    </source>
</evidence>
<feature type="binding site" evidence="8">
    <location>
        <position position="218"/>
    </location>
    <ligand>
        <name>Zn(2+)</name>
        <dbReference type="ChEBI" id="CHEBI:29105"/>
    </ligand>
</feature>
<feature type="binding site" evidence="7">
    <location>
        <begin position="309"/>
        <end position="311"/>
    </location>
    <ligand>
        <name>substrate</name>
    </ligand>
</feature>
<dbReference type="Gene3D" id="2.30.40.10">
    <property type="entry name" value="Urease, subunit C, domain 1"/>
    <property type="match status" value="1"/>
</dbReference>
<dbReference type="Pfam" id="PF01979">
    <property type="entry name" value="Amidohydro_1"/>
    <property type="match status" value="1"/>
</dbReference>
<dbReference type="GO" id="GO:0046872">
    <property type="term" value="F:metal ion binding"/>
    <property type="evidence" value="ECO:0007669"/>
    <property type="project" value="UniProtKB-KW"/>
</dbReference>
<dbReference type="GO" id="GO:0008448">
    <property type="term" value="F:N-acetylglucosamine-6-phosphate deacetylase activity"/>
    <property type="evidence" value="ECO:0007669"/>
    <property type="project" value="UniProtKB-EC"/>
</dbReference>
<keyword evidence="2 8" id="KW-0479">Metal-binding</keyword>
<evidence type="ECO:0000256" key="7">
    <source>
        <dbReference type="PIRSR" id="PIRSR038994-2"/>
    </source>
</evidence>
<evidence type="ECO:0000256" key="2">
    <source>
        <dbReference type="ARBA" id="ARBA00022723"/>
    </source>
</evidence>
<feature type="domain" description="Amidohydrolase-related" evidence="9">
    <location>
        <begin position="56"/>
        <end position="380"/>
    </location>
</feature>
<dbReference type="EC" id="3.5.1.25" evidence="10"/>
<dbReference type="CDD" id="cd00854">
    <property type="entry name" value="NagA"/>
    <property type="match status" value="1"/>
</dbReference>
<dbReference type="SUPFAM" id="SSF51338">
    <property type="entry name" value="Composite domain of metallo-dependent hydrolases"/>
    <property type="match status" value="1"/>
</dbReference>
<dbReference type="Gene3D" id="3.20.20.140">
    <property type="entry name" value="Metal-dependent hydrolases"/>
    <property type="match status" value="1"/>
</dbReference>
<dbReference type="EMBL" id="SISG01000001">
    <property type="protein sequence ID" value="TBN57731.1"/>
    <property type="molecule type" value="Genomic_DNA"/>
</dbReference>
<dbReference type="NCBIfam" id="TIGR00221">
    <property type="entry name" value="nagA"/>
    <property type="match status" value="1"/>
</dbReference>
<dbReference type="InterPro" id="IPR003764">
    <property type="entry name" value="GlcNAc_6-P_deAcase"/>
</dbReference>
<comment type="caution">
    <text evidence="10">The sequence shown here is derived from an EMBL/GenBank/DDBJ whole genome shotgun (WGS) entry which is preliminary data.</text>
</comment>
<dbReference type="PANTHER" id="PTHR11113">
    <property type="entry name" value="N-ACETYLGLUCOSAMINE-6-PHOSPHATE DEACETYLASE"/>
    <property type="match status" value="1"/>
</dbReference>
<feature type="binding site" evidence="8">
    <location>
        <position position="197"/>
    </location>
    <ligand>
        <name>Zn(2+)</name>
        <dbReference type="ChEBI" id="CHEBI:29105"/>
    </ligand>
</feature>
<keyword evidence="11" id="KW-1185">Reference proteome</keyword>
<feature type="binding site" evidence="7">
    <location>
        <position position="142"/>
    </location>
    <ligand>
        <name>substrate</name>
    </ligand>
</feature>
<name>A0A4Q9GSS9_9MICO</name>
<dbReference type="InterPro" id="IPR006680">
    <property type="entry name" value="Amidohydro-rel"/>
</dbReference>
<evidence type="ECO:0000256" key="8">
    <source>
        <dbReference type="PIRSR" id="PIRSR038994-3"/>
    </source>
</evidence>
<dbReference type="InterPro" id="IPR032466">
    <property type="entry name" value="Metal_Hydrolase"/>
</dbReference>
<feature type="binding site" evidence="7">
    <location>
        <position position="253"/>
    </location>
    <ligand>
        <name>substrate</name>
    </ligand>
</feature>
<evidence type="ECO:0000256" key="1">
    <source>
        <dbReference type="ARBA" id="ARBA00010716"/>
    </source>
</evidence>
<dbReference type="PANTHER" id="PTHR11113:SF14">
    <property type="entry name" value="N-ACETYLGLUCOSAMINE-6-PHOSPHATE DEACETYLASE"/>
    <property type="match status" value="1"/>
</dbReference>
<evidence type="ECO:0000256" key="5">
    <source>
        <dbReference type="PIRNR" id="PIRNR038994"/>
    </source>
</evidence>
<evidence type="ECO:0000256" key="4">
    <source>
        <dbReference type="ARBA" id="ARBA00023277"/>
    </source>
</evidence>
<evidence type="ECO:0000313" key="11">
    <source>
        <dbReference type="Proteomes" id="UP000294194"/>
    </source>
</evidence>
<organism evidence="10 11">
    <name type="scientific">Glaciihabitans arcticus</name>
    <dbReference type="NCBI Taxonomy" id="2668039"/>
    <lineage>
        <taxon>Bacteria</taxon>
        <taxon>Bacillati</taxon>
        <taxon>Actinomycetota</taxon>
        <taxon>Actinomycetes</taxon>
        <taxon>Micrococcales</taxon>
        <taxon>Microbacteriaceae</taxon>
        <taxon>Glaciihabitans</taxon>
    </lineage>
</organism>
<dbReference type="SUPFAM" id="SSF51556">
    <property type="entry name" value="Metallo-dependent hydrolases"/>
    <property type="match status" value="1"/>
</dbReference>
<accession>A0A4Q9GSS9</accession>
<protein>
    <submittedName>
        <fullName evidence="10">N-acetylglucosamine-6-phosphate deacetylase</fullName>
        <ecNumber evidence="10">3.5.1.25</ecNumber>
    </submittedName>
</protein>
<reference evidence="11" key="1">
    <citation type="submission" date="2019-02" db="EMBL/GenBank/DDBJ databases">
        <title>Glaciihabitans arcticus sp. nov., a psychrotolerant bacterium isolated from polar soil.</title>
        <authorList>
            <person name="Dahal R.H."/>
        </authorList>
    </citation>
    <scope>NUCLEOTIDE SEQUENCE [LARGE SCALE GENOMIC DNA]</scope>
    <source>
        <strain evidence="11">RP-3-7</strain>
    </source>
</reference>
<feature type="binding site" evidence="8">
    <location>
        <position position="131"/>
    </location>
    <ligand>
        <name>Zn(2+)</name>
        <dbReference type="ChEBI" id="CHEBI:29105"/>
    </ligand>
</feature>
<dbReference type="Proteomes" id="UP000294194">
    <property type="component" value="Unassembled WGS sequence"/>
</dbReference>
<comment type="cofactor">
    <cofactor evidence="8">
        <name>a divalent metal cation</name>
        <dbReference type="ChEBI" id="CHEBI:60240"/>
    </cofactor>
    <text evidence="8">Binds 1 divalent metal cation per subunit.</text>
</comment>
<gene>
    <name evidence="10" type="primary">nagA</name>
    <name evidence="10" type="ORF">EYE40_10215</name>
</gene>
<sequence length="382" mass="39576">MRARRHYAGHVTVLFENARTIYGEPLWLLVDAGHFVSTGSGDAPDATARVDLGGRVVTPGFIDLHAHGAGGHGYDSGPDEMRAGVAVHRAHGTTRSLVSLVANPLATLRTSLATIAELSRTDPTVLGSHLEGPFLAADRRGAHNLDFLRDPSLSDIDDLLAAADGTLRLVTLAPELPGAMEAIDAFVAAGVTVAIGHTEASYDLAREAFDRGASMLTHAFNAMPGIHHRAPGPVVAAFEDERVTLEIILDGQHVHPDVAALAFTAAPGRIALVTDAMAAAGSTDGDYTLGSLTVSVVNGLAVLRGTSTIAGSTLTQDAALRIALDRTSIAPAAVVAALSSTPARAIGLSDRFGMLAADYPADFVVLSDDLAVDEVWVAGSRL</sequence>
<evidence type="ECO:0000256" key="6">
    <source>
        <dbReference type="PIRSR" id="PIRSR038994-1"/>
    </source>
</evidence>
<dbReference type="InterPro" id="IPR011059">
    <property type="entry name" value="Metal-dep_hydrolase_composite"/>
</dbReference>